<protein>
    <submittedName>
        <fullName evidence="2">Uncharacterized protein</fullName>
    </submittedName>
</protein>
<accession>A0A1H6V0T5</accession>
<evidence type="ECO:0000256" key="1">
    <source>
        <dbReference type="SAM" id="MobiDB-lite"/>
    </source>
</evidence>
<dbReference type="STRING" id="170623.SAMN04244579_02680"/>
<feature type="compositionally biased region" description="Basic residues" evidence="1">
    <location>
        <begin position="57"/>
        <end position="71"/>
    </location>
</feature>
<reference evidence="2 3" key="1">
    <citation type="submission" date="2016-10" db="EMBL/GenBank/DDBJ databases">
        <authorList>
            <person name="de Groot N.N."/>
        </authorList>
    </citation>
    <scope>NUCLEOTIDE SEQUENCE [LARGE SCALE GENOMIC DNA]</scope>
    <source>
        <strain evidence="2 3">DSM 1041</strain>
    </source>
</reference>
<sequence>MYDAINTLASKERDRQRFAALMAQHEAAGRGIVIAPTYTPKPMPPRRSKIDPETVPKRKQATKIRKAGGRA</sequence>
<evidence type="ECO:0000313" key="3">
    <source>
        <dbReference type="Proteomes" id="UP000199005"/>
    </source>
</evidence>
<dbReference type="AlphaFoldDB" id="A0A1H6V0T5"/>
<dbReference type="RefSeq" id="WP_090900140.1">
    <property type="nucleotide sequence ID" value="NZ_FNYO01000030.1"/>
</dbReference>
<name>A0A1H6V0T5_9GAMM</name>
<feature type="region of interest" description="Disordered" evidence="1">
    <location>
        <begin position="35"/>
        <end position="71"/>
    </location>
</feature>
<organism evidence="2 3">
    <name type="scientific">Azotobacter beijerinckii</name>
    <dbReference type="NCBI Taxonomy" id="170623"/>
    <lineage>
        <taxon>Bacteria</taxon>
        <taxon>Pseudomonadati</taxon>
        <taxon>Pseudomonadota</taxon>
        <taxon>Gammaproteobacteria</taxon>
        <taxon>Pseudomonadales</taxon>
        <taxon>Pseudomonadaceae</taxon>
        <taxon>Azotobacter</taxon>
    </lineage>
</organism>
<gene>
    <name evidence="2" type="ORF">SAMN04244579_02680</name>
</gene>
<dbReference type="Proteomes" id="UP000199005">
    <property type="component" value="Unassembled WGS sequence"/>
</dbReference>
<proteinExistence type="predicted"/>
<evidence type="ECO:0000313" key="2">
    <source>
        <dbReference type="EMBL" id="SEI98199.1"/>
    </source>
</evidence>
<dbReference type="EMBL" id="FNYO01000030">
    <property type="protein sequence ID" value="SEI98199.1"/>
    <property type="molecule type" value="Genomic_DNA"/>
</dbReference>